<evidence type="ECO:0000256" key="1">
    <source>
        <dbReference type="SAM" id="MobiDB-lite"/>
    </source>
</evidence>
<dbReference type="Proteomes" id="UP000298663">
    <property type="component" value="Unassembled WGS sequence"/>
</dbReference>
<reference evidence="2 3" key="2">
    <citation type="journal article" date="2019" name="G3 (Bethesda)">
        <title>Hybrid Assembly of the Genome of the Entomopathogenic Nematode Steinernema carpocapsae Identifies the X-Chromosome.</title>
        <authorList>
            <person name="Serra L."/>
            <person name="Macchietto M."/>
            <person name="Macias-Munoz A."/>
            <person name="McGill C.J."/>
            <person name="Rodriguez I.M."/>
            <person name="Rodriguez B."/>
            <person name="Murad R."/>
            <person name="Mortazavi A."/>
        </authorList>
    </citation>
    <scope>NUCLEOTIDE SEQUENCE [LARGE SCALE GENOMIC DNA]</scope>
    <source>
        <strain evidence="2 3">ALL</strain>
    </source>
</reference>
<dbReference type="STRING" id="34508.A0A4U5MPV1"/>
<dbReference type="PANTHER" id="PTHR13265">
    <property type="entry name" value="THO COMPLEX SUBUNIT 1"/>
    <property type="match status" value="1"/>
</dbReference>
<keyword evidence="3" id="KW-1185">Reference proteome</keyword>
<feature type="compositionally biased region" description="Basic residues" evidence="1">
    <location>
        <begin position="33"/>
        <end position="47"/>
    </location>
</feature>
<evidence type="ECO:0000313" key="2">
    <source>
        <dbReference type="EMBL" id="TKR71697.1"/>
    </source>
</evidence>
<evidence type="ECO:0000313" key="3">
    <source>
        <dbReference type="Proteomes" id="UP000298663"/>
    </source>
</evidence>
<gene>
    <name evidence="2" type="ORF">L596_019254</name>
</gene>
<name>A0A4U5MPV1_STECR</name>
<evidence type="ECO:0008006" key="4">
    <source>
        <dbReference type="Google" id="ProtNLM"/>
    </source>
</evidence>
<sequence length="423" mass="49558">MRSFRVEQTGRFQQGIHHDLARFLQGYHCKWRRSGRRPRRHRPRRPGTGRDQGGRRSLASPDQLPKQPEVPLDRALYAKFWRMQNFFASPSDLYDPVKFNEMNDCLLSTLDAFRLHKVQKRRKRKRGCRKTASQDDHGFNEIDELLDGLDPICGIEPGSSFDAKRDDLFCCRYFTDFEFFEQQMCDLKQRRSFLVQCLIMFQYLQLDARCKEKSWKLTPSQSTIINDATQTCYDLLADSGSGSSRTSSSFARSVKNVMNREQFWIKWKNDNAPAYTLNPPEDDLKMPQYNRRLRQKFSLDKVDLGNSSMTKIWDKSQNLLEDCQTRRFYPKPEEILDDPLDAMDPESQVEEAYQPFHKDLFQFRMARFLSRLSPSYWLVSGKEGCENYPLHLKRAVLAAAKTTPKLEEKATAVEGRVCRDFAS</sequence>
<comment type="caution">
    <text evidence="2">The sequence shown here is derived from an EMBL/GenBank/DDBJ whole genome shotgun (WGS) entry which is preliminary data.</text>
</comment>
<protein>
    <recommendedName>
        <fullName evidence="4">THO complex subunit 1</fullName>
    </recommendedName>
</protein>
<proteinExistence type="predicted"/>
<dbReference type="Pfam" id="PF11957">
    <property type="entry name" value="efThoc1"/>
    <property type="match status" value="1"/>
</dbReference>
<dbReference type="PANTHER" id="PTHR13265:SF0">
    <property type="entry name" value="HPR1"/>
    <property type="match status" value="1"/>
</dbReference>
<reference evidence="2 3" key="1">
    <citation type="journal article" date="2015" name="Genome Biol.">
        <title>Comparative genomics of Steinernema reveals deeply conserved gene regulatory networks.</title>
        <authorList>
            <person name="Dillman A.R."/>
            <person name="Macchietto M."/>
            <person name="Porter C.F."/>
            <person name="Rogers A."/>
            <person name="Williams B."/>
            <person name="Antoshechkin I."/>
            <person name="Lee M.M."/>
            <person name="Goodwin Z."/>
            <person name="Lu X."/>
            <person name="Lewis E.E."/>
            <person name="Goodrich-Blair H."/>
            <person name="Stock S.P."/>
            <person name="Adams B.J."/>
            <person name="Sternberg P.W."/>
            <person name="Mortazavi A."/>
        </authorList>
    </citation>
    <scope>NUCLEOTIDE SEQUENCE [LARGE SCALE GENOMIC DNA]</scope>
    <source>
        <strain evidence="2 3">ALL</strain>
    </source>
</reference>
<dbReference type="InterPro" id="IPR021861">
    <property type="entry name" value="THO_THOC1"/>
</dbReference>
<accession>A0A4U5MPV1</accession>
<feature type="region of interest" description="Disordered" evidence="1">
    <location>
        <begin position="33"/>
        <end position="68"/>
    </location>
</feature>
<dbReference type="GO" id="GO:0006406">
    <property type="term" value="P:mRNA export from nucleus"/>
    <property type="evidence" value="ECO:0007669"/>
    <property type="project" value="TreeGrafter"/>
</dbReference>
<organism evidence="2 3">
    <name type="scientific">Steinernema carpocapsae</name>
    <name type="common">Entomopathogenic nematode</name>
    <dbReference type="NCBI Taxonomy" id="34508"/>
    <lineage>
        <taxon>Eukaryota</taxon>
        <taxon>Metazoa</taxon>
        <taxon>Ecdysozoa</taxon>
        <taxon>Nematoda</taxon>
        <taxon>Chromadorea</taxon>
        <taxon>Rhabditida</taxon>
        <taxon>Tylenchina</taxon>
        <taxon>Panagrolaimomorpha</taxon>
        <taxon>Strongyloidoidea</taxon>
        <taxon>Steinernematidae</taxon>
        <taxon>Steinernema</taxon>
    </lineage>
</organism>
<dbReference type="OrthoDB" id="10257415at2759"/>
<dbReference type="EMBL" id="AZBU02000006">
    <property type="protein sequence ID" value="TKR71697.1"/>
    <property type="molecule type" value="Genomic_DNA"/>
</dbReference>
<dbReference type="AlphaFoldDB" id="A0A4U5MPV1"/>
<dbReference type="GO" id="GO:0000445">
    <property type="term" value="C:THO complex part of transcription export complex"/>
    <property type="evidence" value="ECO:0007669"/>
    <property type="project" value="TreeGrafter"/>
</dbReference>